<comment type="caution">
    <text evidence="9">The sequence shown here is derived from an EMBL/GenBank/DDBJ whole genome shotgun (WGS) entry which is preliminary data.</text>
</comment>
<gene>
    <name evidence="9" type="ORF">ACFPET_03465</name>
</gene>
<protein>
    <submittedName>
        <fullName evidence="9">ARMT1-like domain-containing protein</fullName>
    </submittedName>
</protein>
<dbReference type="PANTHER" id="PTHR12260">
    <property type="entry name" value="DAMAGE-CONTROL PHOSPHATASE ARMT1"/>
    <property type="match status" value="1"/>
</dbReference>
<evidence type="ECO:0000259" key="8">
    <source>
        <dbReference type="Pfam" id="PF01937"/>
    </source>
</evidence>
<dbReference type="InterPro" id="IPR036075">
    <property type="entry name" value="ARMT-1-like_metal-bd_sf"/>
</dbReference>
<dbReference type="InterPro" id="IPR039763">
    <property type="entry name" value="ARMT1"/>
</dbReference>
<reference evidence="10" key="1">
    <citation type="journal article" date="2019" name="Int. J. Syst. Evol. Microbiol.">
        <title>The Global Catalogue of Microorganisms (GCM) 10K type strain sequencing project: providing services to taxonomists for standard genome sequencing and annotation.</title>
        <authorList>
            <consortium name="The Broad Institute Genomics Platform"/>
            <consortium name="The Broad Institute Genome Sequencing Center for Infectious Disease"/>
            <person name="Wu L."/>
            <person name="Ma J."/>
        </authorList>
    </citation>
    <scope>NUCLEOTIDE SEQUENCE [LARGE SCALE GENOMIC DNA]</scope>
    <source>
        <strain evidence="10">IBRC-M 10908</strain>
    </source>
</reference>
<evidence type="ECO:0000313" key="10">
    <source>
        <dbReference type="Proteomes" id="UP001595823"/>
    </source>
</evidence>
<sequence length="401" mass="43787">MSFQDGPAPIGIADPADYGWGVFHNRHPRLIERLTADFPYSARIRAALAALQTETVEGTVSPLPTVGDHAWGWAQGLDEKVGLPWSRLSFLWAEALFYRRLLIAVEYFDADSPWHGVDPFAPVKNAELAPDAIAPFLDRAATALTLPDDERRHAVLETSLWGNLADLAVRIDTPGIGATDRDHRLLSDDGPRIWTLLENTAPGTVVIIADNAGREITADLLLADELLRSGLAADVAVDVKPQPFFVSDATAADLSAALAHLRGHRDEAVSAAGDRLAAAAGEGRFTVETHWFYTAPRTYRDLPDSLRKRYERAVLVIAKGDLNYRRLTSDLHWNFSTPFEDIASYFPTNLAALRVMKSELAAGIDAALAEELEKSGRGWRTEGVSAVIQTALLADGDLPPR</sequence>
<dbReference type="SUPFAM" id="SSF111321">
    <property type="entry name" value="AF1104-like"/>
    <property type="match status" value="1"/>
</dbReference>
<dbReference type="RefSeq" id="WP_380617985.1">
    <property type="nucleotide sequence ID" value="NZ_JBHSDK010000003.1"/>
</dbReference>
<comment type="catalytic activity">
    <reaction evidence="7">
        <text>beta-D-fructose 6-phosphate = dihydroxyacetone + D-glyceraldehyde 3-phosphate</text>
        <dbReference type="Rhea" id="RHEA:28002"/>
        <dbReference type="ChEBI" id="CHEBI:16016"/>
        <dbReference type="ChEBI" id="CHEBI:57634"/>
        <dbReference type="ChEBI" id="CHEBI:59776"/>
    </reaction>
</comment>
<keyword evidence="6" id="KW-0464">Manganese</keyword>
<evidence type="ECO:0000256" key="7">
    <source>
        <dbReference type="ARBA" id="ARBA00048809"/>
    </source>
</evidence>
<feature type="domain" description="Damage-control phosphatase ARMT1-like metal-binding" evidence="8">
    <location>
        <begin position="63"/>
        <end position="368"/>
    </location>
</feature>
<dbReference type="PANTHER" id="PTHR12260:SF6">
    <property type="entry name" value="DAMAGE-CONTROL PHOSPHATASE ARMT1"/>
    <property type="match status" value="1"/>
</dbReference>
<dbReference type="EMBL" id="JBHSDK010000003">
    <property type="protein sequence ID" value="MFC4334251.1"/>
    <property type="molecule type" value="Genomic_DNA"/>
</dbReference>
<dbReference type="InterPro" id="IPR002791">
    <property type="entry name" value="ARMT1-like_metal-bd"/>
</dbReference>
<comment type="catalytic activity">
    <reaction evidence="1">
        <text>beta-D-fructose 1-phosphate + H2O = D-fructose + phosphate</text>
        <dbReference type="Rhea" id="RHEA:35603"/>
        <dbReference type="ChEBI" id="CHEBI:15377"/>
        <dbReference type="ChEBI" id="CHEBI:37721"/>
        <dbReference type="ChEBI" id="CHEBI:43474"/>
        <dbReference type="ChEBI" id="CHEBI:138881"/>
    </reaction>
</comment>
<organism evidence="9 10">
    <name type="scientific">Salininema proteolyticum</name>
    <dbReference type="NCBI Taxonomy" id="1607685"/>
    <lineage>
        <taxon>Bacteria</taxon>
        <taxon>Bacillati</taxon>
        <taxon>Actinomycetota</taxon>
        <taxon>Actinomycetes</taxon>
        <taxon>Glycomycetales</taxon>
        <taxon>Glycomycetaceae</taxon>
        <taxon>Salininema</taxon>
    </lineage>
</organism>
<accession>A0ABV8TUK6</accession>
<dbReference type="Gene3D" id="3.40.50.10880">
    <property type="entry name" value="Uncharacterised protein PF01937, DUF89, domain 3"/>
    <property type="match status" value="1"/>
</dbReference>
<evidence type="ECO:0000256" key="4">
    <source>
        <dbReference type="ARBA" id="ARBA00022723"/>
    </source>
</evidence>
<evidence type="ECO:0000256" key="2">
    <source>
        <dbReference type="ARBA" id="ARBA00001936"/>
    </source>
</evidence>
<comment type="cofactor">
    <cofactor evidence="2">
        <name>Mn(2+)</name>
        <dbReference type="ChEBI" id="CHEBI:29035"/>
    </cofactor>
</comment>
<evidence type="ECO:0000313" key="9">
    <source>
        <dbReference type="EMBL" id="MFC4334251.1"/>
    </source>
</evidence>
<name>A0ABV8TUK6_9ACTN</name>
<keyword evidence="10" id="KW-1185">Reference proteome</keyword>
<evidence type="ECO:0000256" key="6">
    <source>
        <dbReference type="ARBA" id="ARBA00023211"/>
    </source>
</evidence>
<keyword evidence="4" id="KW-0479">Metal-binding</keyword>
<dbReference type="Pfam" id="PF01937">
    <property type="entry name" value="ARMT1-like_dom"/>
    <property type="match status" value="1"/>
</dbReference>
<evidence type="ECO:0000256" key="1">
    <source>
        <dbReference type="ARBA" id="ARBA00001326"/>
    </source>
</evidence>
<keyword evidence="5" id="KW-0378">Hydrolase</keyword>
<proteinExistence type="inferred from homology"/>
<evidence type="ECO:0000256" key="5">
    <source>
        <dbReference type="ARBA" id="ARBA00022801"/>
    </source>
</evidence>
<comment type="similarity">
    <text evidence="3">Belongs to the damage-control phosphatase family. Sugar phosphate phosphatase III subfamily.</text>
</comment>
<dbReference type="Proteomes" id="UP001595823">
    <property type="component" value="Unassembled WGS sequence"/>
</dbReference>
<evidence type="ECO:0000256" key="3">
    <source>
        <dbReference type="ARBA" id="ARBA00009519"/>
    </source>
</evidence>